<organism evidence="3">
    <name type="scientific">Onchocerca flexuosa</name>
    <dbReference type="NCBI Taxonomy" id="387005"/>
    <lineage>
        <taxon>Eukaryota</taxon>
        <taxon>Metazoa</taxon>
        <taxon>Ecdysozoa</taxon>
        <taxon>Nematoda</taxon>
        <taxon>Chromadorea</taxon>
        <taxon>Rhabditida</taxon>
        <taxon>Spirurina</taxon>
        <taxon>Spiruromorpha</taxon>
        <taxon>Filarioidea</taxon>
        <taxon>Onchocercidae</taxon>
        <taxon>Onchocerca</taxon>
    </lineage>
</organism>
<gene>
    <name evidence="1" type="ORF">OFLC_LOCUS13246</name>
</gene>
<sequence>MESPKVSTEYMENKLAKTNNSKENNSCLTFPLLSRYAKCHLRLMHSRNIATREKEQAGKGEEKVLNE</sequence>
<keyword evidence="2" id="KW-1185">Reference proteome</keyword>
<dbReference type="WBParaSite" id="OFLC_0001324701-mRNA-1">
    <property type="protein sequence ID" value="OFLC_0001324701-mRNA-1"/>
    <property type="gene ID" value="OFLC_0001324701"/>
</dbReference>
<proteinExistence type="predicted"/>
<accession>A0A183I0I4</accession>
<evidence type="ECO:0000313" key="3">
    <source>
        <dbReference type="WBParaSite" id="OFLC_0001324701-mRNA-1"/>
    </source>
</evidence>
<dbReference type="EMBL" id="UZAJ01040108">
    <property type="protein sequence ID" value="VDP13269.1"/>
    <property type="molecule type" value="Genomic_DNA"/>
</dbReference>
<reference evidence="1 2" key="2">
    <citation type="submission" date="2018-11" db="EMBL/GenBank/DDBJ databases">
        <authorList>
            <consortium name="Pathogen Informatics"/>
        </authorList>
    </citation>
    <scope>NUCLEOTIDE SEQUENCE [LARGE SCALE GENOMIC DNA]</scope>
</reference>
<dbReference type="Proteomes" id="UP000267606">
    <property type="component" value="Unassembled WGS sequence"/>
</dbReference>
<evidence type="ECO:0000313" key="2">
    <source>
        <dbReference type="Proteomes" id="UP000267606"/>
    </source>
</evidence>
<reference evidence="3" key="1">
    <citation type="submission" date="2016-06" db="UniProtKB">
        <authorList>
            <consortium name="WormBaseParasite"/>
        </authorList>
    </citation>
    <scope>IDENTIFICATION</scope>
</reference>
<evidence type="ECO:0000313" key="1">
    <source>
        <dbReference type="EMBL" id="VDP13269.1"/>
    </source>
</evidence>
<protein>
    <submittedName>
        <fullName evidence="3">Ovule protein</fullName>
    </submittedName>
</protein>
<name>A0A183I0I4_9BILA</name>
<dbReference type="AlphaFoldDB" id="A0A183I0I4"/>